<evidence type="ECO:0000313" key="2">
    <source>
        <dbReference type="EMBL" id="MBA0577187.1"/>
    </source>
</evidence>
<accession>A0A7J8NJL0</accession>
<feature type="compositionally biased region" description="Basic and acidic residues" evidence="1">
    <location>
        <begin position="161"/>
        <end position="183"/>
    </location>
</feature>
<sequence length="183" mass="22263">MRLYDEIWETITVRGNEVRVTLREICEFYNVSYYAKALCRKAKILLEDHKEFMKPTKCMIGDSLYTQYVELQRKQITDWNQRTKHKMDEFRRQTNIREPNYLPNLNISDHSTLDSMRQGMKEEKNRTRLPRKIFKGMRMIMRQHSSRKIPDQRGPSYEAQPDMHLRRVEAPIKDMAREKEKYK</sequence>
<name>A0A7J8NJL0_9ROSI</name>
<dbReference type="Proteomes" id="UP000593572">
    <property type="component" value="Unassembled WGS sequence"/>
</dbReference>
<dbReference type="EMBL" id="JABEZX010353948">
    <property type="protein sequence ID" value="MBA0577187.1"/>
    <property type="molecule type" value="Genomic_DNA"/>
</dbReference>
<gene>
    <name evidence="2" type="ORF">Golob_027394</name>
</gene>
<comment type="caution">
    <text evidence="2">The sequence shown here is derived from an EMBL/GenBank/DDBJ whole genome shotgun (WGS) entry which is preliminary data.</text>
</comment>
<organism evidence="2 3">
    <name type="scientific">Gossypium lobatum</name>
    <dbReference type="NCBI Taxonomy" id="34289"/>
    <lineage>
        <taxon>Eukaryota</taxon>
        <taxon>Viridiplantae</taxon>
        <taxon>Streptophyta</taxon>
        <taxon>Embryophyta</taxon>
        <taxon>Tracheophyta</taxon>
        <taxon>Spermatophyta</taxon>
        <taxon>Magnoliopsida</taxon>
        <taxon>eudicotyledons</taxon>
        <taxon>Gunneridae</taxon>
        <taxon>Pentapetalae</taxon>
        <taxon>rosids</taxon>
        <taxon>malvids</taxon>
        <taxon>Malvales</taxon>
        <taxon>Malvaceae</taxon>
        <taxon>Malvoideae</taxon>
        <taxon>Gossypium</taxon>
    </lineage>
</organism>
<dbReference type="AlphaFoldDB" id="A0A7J8NJL0"/>
<protein>
    <submittedName>
        <fullName evidence="2">Uncharacterized protein</fullName>
    </submittedName>
</protein>
<reference evidence="2 3" key="1">
    <citation type="journal article" date="2019" name="Genome Biol. Evol.">
        <title>Insights into the evolution of the New World diploid cottons (Gossypium, subgenus Houzingenia) based on genome sequencing.</title>
        <authorList>
            <person name="Grover C.E."/>
            <person name="Arick M.A. 2nd"/>
            <person name="Thrash A."/>
            <person name="Conover J.L."/>
            <person name="Sanders W.S."/>
            <person name="Peterson D.G."/>
            <person name="Frelichowski J.E."/>
            <person name="Scheffler J.A."/>
            <person name="Scheffler B.E."/>
            <person name="Wendel J.F."/>
        </authorList>
    </citation>
    <scope>NUCLEOTIDE SEQUENCE [LARGE SCALE GENOMIC DNA]</scope>
    <source>
        <strain evidence="2">157</strain>
        <tissue evidence="2">Leaf</tissue>
    </source>
</reference>
<keyword evidence="3" id="KW-1185">Reference proteome</keyword>
<feature type="region of interest" description="Disordered" evidence="1">
    <location>
        <begin position="143"/>
        <end position="183"/>
    </location>
</feature>
<evidence type="ECO:0000256" key="1">
    <source>
        <dbReference type="SAM" id="MobiDB-lite"/>
    </source>
</evidence>
<evidence type="ECO:0000313" key="3">
    <source>
        <dbReference type="Proteomes" id="UP000593572"/>
    </source>
</evidence>
<proteinExistence type="predicted"/>